<evidence type="ECO:0000256" key="8">
    <source>
        <dbReference type="ARBA" id="ARBA00023154"/>
    </source>
</evidence>
<proteinExistence type="inferred from homology"/>
<keyword evidence="8 12" id="KW-0457">Lysine biosynthesis</keyword>
<evidence type="ECO:0000256" key="5">
    <source>
        <dbReference type="ARBA" id="ARBA00022490"/>
    </source>
</evidence>
<dbReference type="PROSITE" id="PS00666">
    <property type="entry name" value="DHDPS_2"/>
    <property type="match status" value="1"/>
</dbReference>
<dbReference type="InterPro" id="IPR013785">
    <property type="entry name" value="Aldolase_TIM"/>
</dbReference>
<keyword evidence="15" id="KW-1185">Reference proteome</keyword>
<evidence type="ECO:0000256" key="7">
    <source>
        <dbReference type="ARBA" id="ARBA00022915"/>
    </source>
</evidence>
<accession>A0ABS4P1M5</accession>
<gene>
    <name evidence="12" type="primary">dapA</name>
    <name evidence="14" type="ORF">J2Z70_006427</name>
</gene>
<comment type="caution">
    <text evidence="14">The sequence shown here is derived from an EMBL/GenBank/DDBJ whole genome shotgun (WGS) entry which is preliminary data.</text>
</comment>
<dbReference type="PANTHER" id="PTHR12128:SF66">
    <property type="entry name" value="4-HYDROXY-2-OXOGLUTARATE ALDOLASE, MITOCHONDRIAL"/>
    <property type="match status" value="1"/>
</dbReference>
<dbReference type="PANTHER" id="PTHR12128">
    <property type="entry name" value="DIHYDRODIPICOLINATE SYNTHASE"/>
    <property type="match status" value="1"/>
</dbReference>
<evidence type="ECO:0000256" key="9">
    <source>
        <dbReference type="ARBA" id="ARBA00023239"/>
    </source>
</evidence>
<dbReference type="NCBIfam" id="TIGR00674">
    <property type="entry name" value="dapA"/>
    <property type="match status" value="1"/>
</dbReference>
<dbReference type="RefSeq" id="WP_209879573.1">
    <property type="nucleotide sequence ID" value="NZ_JAGGLV010000039.1"/>
</dbReference>
<comment type="similarity">
    <text evidence="3 12 13">Belongs to the DapA family.</text>
</comment>
<dbReference type="GO" id="GO:0008840">
    <property type="term" value="F:4-hydroxy-tetrahydrodipicolinate synthase activity"/>
    <property type="evidence" value="ECO:0007669"/>
    <property type="project" value="UniProtKB-EC"/>
</dbReference>
<dbReference type="EMBL" id="JAGGLV010000039">
    <property type="protein sequence ID" value="MBP2116210.1"/>
    <property type="molecule type" value="Genomic_DNA"/>
</dbReference>
<keyword evidence="5 12" id="KW-0963">Cytoplasm</keyword>
<dbReference type="CDD" id="cd00950">
    <property type="entry name" value="DHDPS"/>
    <property type="match status" value="1"/>
</dbReference>
<evidence type="ECO:0000256" key="3">
    <source>
        <dbReference type="ARBA" id="ARBA00007592"/>
    </source>
</evidence>
<evidence type="ECO:0000313" key="15">
    <source>
        <dbReference type="Proteomes" id="UP000773462"/>
    </source>
</evidence>
<reference evidence="14 15" key="1">
    <citation type="submission" date="2021-03" db="EMBL/GenBank/DDBJ databases">
        <title>Genomic Encyclopedia of Type Strains, Phase IV (KMG-IV): sequencing the most valuable type-strain genomes for metagenomic binning, comparative biology and taxonomic classification.</title>
        <authorList>
            <person name="Goeker M."/>
        </authorList>
    </citation>
    <scope>NUCLEOTIDE SEQUENCE [LARGE SCALE GENOMIC DNA]</scope>
    <source>
        <strain evidence="14 15">DSM 101953</strain>
    </source>
</reference>
<comment type="subunit">
    <text evidence="12">Homotetramer; dimer of dimers.</text>
</comment>
<comment type="caution">
    <text evidence="12">Was originally thought to be a dihydrodipicolinate synthase (DHDPS), catalyzing the condensation of (S)-aspartate-beta-semialdehyde [(S)-ASA] and pyruvate to dihydrodipicolinate (DHDP). However, it was shown in E.coli that the product of the enzymatic reaction is not dihydrodipicolinate but in fact (4S)-4-hydroxy-2,3,4,5-tetrahydro-(2S)-dipicolinic acid (HTPA), and that the consecutive dehydration reaction leading to DHDP is not spontaneous but catalyzed by DapB.</text>
</comment>
<comment type="pathway">
    <text evidence="2 12">Amino-acid biosynthesis; L-lysine biosynthesis via DAP pathway; (S)-tetrahydrodipicolinate from L-aspartate: step 3/4.</text>
</comment>
<feature type="binding site" evidence="12">
    <location>
        <position position="50"/>
    </location>
    <ligand>
        <name>pyruvate</name>
        <dbReference type="ChEBI" id="CHEBI:15361"/>
    </ligand>
</feature>
<keyword evidence="6 12" id="KW-0028">Amino-acid biosynthesis</keyword>
<comment type="catalytic activity">
    <reaction evidence="11 12">
        <text>L-aspartate 4-semialdehyde + pyruvate = (2S,4S)-4-hydroxy-2,3,4,5-tetrahydrodipicolinate + H2O + H(+)</text>
        <dbReference type="Rhea" id="RHEA:34171"/>
        <dbReference type="ChEBI" id="CHEBI:15361"/>
        <dbReference type="ChEBI" id="CHEBI:15377"/>
        <dbReference type="ChEBI" id="CHEBI:15378"/>
        <dbReference type="ChEBI" id="CHEBI:67139"/>
        <dbReference type="ChEBI" id="CHEBI:537519"/>
        <dbReference type="EC" id="4.3.3.7"/>
    </reaction>
</comment>
<keyword evidence="9 12" id="KW-0456">Lyase</keyword>
<evidence type="ECO:0000256" key="10">
    <source>
        <dbReference type="ARBA" id="ARBA00023270"/>
    </source>
</evidence>
<dbReference type="InterPro" id="IPR002220">
    <property type="entry name" value="DapA-like"/>
</dbReference>
<evidence type="ECO:0000256" key="13">
    <source>
        <dbReference type="PIRNR" id="PIRNR001365"/>
    </source>
</evidence>
<evidence type="ECO:0000256" key="1">
    <source>
        <dbReference type="ARBA" id="ARBA00003294"/>
    </source>
</evidence>
<keyword evidence="7 12" id="KW-0220">Diaminopimelate biosynthesis</keyword>
<dbReference type="SMART" id="SM01130">
    <property type="entry name" value="DHDPS"/>
    <property type="match status" value="1"/>
</dbReference>
<comment type="function">
    <text evidence="1 12">Catalyzes the condensation of (S)-aspartate-beta-semialdehyde [(S)-ASA] and pyruvate to 4-hydroxy-tetrahydrodipicolinate (HTPA).</text>
</comment>
<evidence type="ECO:0000256" key="11">
    <source>
        <dbReference type="ARBA" id="ARBA00047836"/>
    </source>
</evidence>
<dbReference type="HAMAP" id="MF_00418">
    <property type="entry name" value="DapA"/>
    <property type="match status" value="1"/>
</dbReference>
<dbReference type="PRINTS" id="PR00146">
    <property type="entry name" value="DHPICSNTHASE"/>
</dbReference>
<evidence type="ECO:0000256" key="6">
    <source>
        <dbReference type="ARBA" id="ARBA00022605"/>
    </source>
</evidence>
<comment type="caution">
    <text evidence="12">Lacks conserved residue(s) required for the propagation of feature annotation.</text>
</comment>
<dbReference type="EC" id="4.3.3.7" evidence="4 12"/>
<keyword evidence="10 12" id="KW-0704">Schiff base</keyword>
<dbReference type="InterPro" id="IPR005263">
    <property type="entry name" value="DapA"/>
</dbReference>
<dbReference type="InterPro" id="IPR020625">
    <property type="entry name" value="Schiff_base-form_aldolases_AS"/>
</dbReference>
<organism evidence="14 15">
    <name type="scientific">Paenibacillus silagei</name>
    <dbReference type="NCBI Taxonomy" id="1670801"/>
    <lineage>
        <taxon>Bacteria</taxon>
        <taxon>Bacillati</taxon>
        <taxon>Bacillota</taxon>
        <taxon>Bacilli</taxon>
        <taxon>Bacillales</taxon>
        <taxon>Paenibacillaceae</taxon>
        <taxon>Paenibacillus</taxon>
    </lineage>
</organism>
<dbReference type="SUPFAM" id="SSF51569">
    <property type="entry name" value="Aldolase"/>
    <property type="match status" value="1"/>
</dbReference>
<dbReference type="Pfam" id="PF00701">
    <property type="entry name" value="DHDPS"/>
    <property type="match status" value="1"/>
</dbReference>
<evidence type="ECO:0000256" key="12">
    <source>
        <dbReference type="HAMAP-Rule" id="MF_00418"/>
    </source>
</evidence>
<dbReference type="PROSITE" id="PS00665">
    <property type="entry name" value="DHDPS_1"/>
    <property type="match status" value="1"/>
</dbReference>
<feature type="active site" description="Proton donor/acceptor" evidence="12">
    <location>
        <position position="138"/>
    </location>
</feature>
<dbReference type="PIRSF" id="PIRSF001365">
    <property type="entry name" value="DHDPS"/>
    <property type="match status" value="1"/>
</dbReference>
<feature type="site" description="Part of a proton relay during catalysis" evidence="12">
    <location>
        <position position="113"/>
    </location>
</feature>
<feature type="active site" description="Schiff-base intermediate with substrate" evidence="12">
    <location>
        <position position="166"/>
    </location>
</feature>
<protein>
    <recommendedName>
        <fullName evidence="4 12">4-hydroxy-tetrahydrodipicolinate synthase</fullName>
        <shortName evidence="12">HTPA synthase</shortName>
        <ecNumber evidence="4 12">4.3.3.7</ecNumber>
    </recommendedName>
</protein>
<dbReference type="Gene3D" id="3.20.20.70">
    <property type="entry name" value="Aldolase class I"/>
    <property type="match status" value="1"/>
</dbReference>
<name>A0ABS4P1M5_9BACL</name>
<evidence type="ECO:0000256" key="2">
    <source>
        <dbReference type="ARBA" id="ARBA00005120"/>
    </source>
</evidence>
<feature type="site" description="Part of a proton relay during catalysis" evidence="12">
    <location>
        <position position="49"/>
    </location>
</feature>
<sequence>MLTEEQIYGIYVPVVTPFHAAGELDLESYQRYVSNIIKNNIHGLVVNGTTGESPTVNIQELQSLVDTSRELLKSSSIPLVVGTGTNDTYSTVARTELAANAGADAALVVVPYYSRPSQEGIIAHFRKAAEVGLPIMAYDIPGRTGVGMTLDTARTILEMNNVVGLKDCSGSPLLVSELSKSGSKPVLCGDDLHFFDMLGYGAAGGMLASANVHTGRFLSIYEQYRAGQIEAAQAAYDQLVPLMKLLFKESNPAPIKWLLSELGELSSDTLRLPMTSISTALREELGAYLAEEAVSGRQEAI</sequence>
<dbReference type="InterPro" id="IPR020624">
    <property type="entry name" value="Schiff_base-form_aldolases_CS"/>
</dbReference>
<evidence type="ECO:0000313" key="14">
    <source>
        <dbReference type="EMBL" id="MBP2116210.1"/>
    </source>
</evidence>
<evidence type="ECO:0000256" key="4">
    <source>
        <dbReference type="ARBA" id="ARBA00012086"/>
    </source>
</evidence>
<comment type="subcellular location">
    <subcellularLocation>
        <location evidence="12">Cytoplasm</location>
    </subcellularLocation>
</comment>
<dbReference type="Proteomes" id="UP000773462">
    <property type="component" value="Unassembled WGS sequence"/>
</dbReference>